<gene>
    <name evidence="1" type="ORF">JKP88DRAFT_244924</name>
</gene>
<reference evidence="1" key="1">
    <citation type="submission" date="2021-02" db="EMBL/GenBank/DDBJ databases">
        <title>First Annotated Genome of the Yellow-green Alga Tribonema minus.</title>
        <authorList>
            <person name="Mahan K.M."/>
        </authorList>
    </citation>
    <scope>NUCLEOTIDE SEQUENCE</scope>
    <source>
        <strain evidence="1">UTEX B ZZ1240</strain>
    </source>
</reference>
<accession>A0A835YYE0</accession>
<comment type="caution">
    <text evidence="1">The sequence shown here is derived from an EMBL/GenBank/DDBJ whole genome shotgun (WGS) entry which is preliminary data.</text>
</comment>
<protein>
    <submittedName>
        <fullName evidence="1">Uncharacterized protein</fullName>
    </submittedName>
</protein>
<name>A0A835YYE0_9STRA</name>
<keyword evidence="2" id="KW-1185">Reference proteome</keyword>
<dbReference type="AlphaFoldDB" id="A0A835YYE0"/>
<proteinExistence type="predicted"/>
<evidence type="ECO:0000313" key="1">
    <source>
        <dbReference type="EMBL" id="KAG5184052.1"/>
    </source>
</evidence>
<dbReference type="EMBL" id="JAFCMP010000179">
    <property type="protein sequence ID" value="KAG5184052.1"/>
    <property type="molecule type" value="Genomic_DNA"/>
</dbReference>
<organism evidence="1 2">
    <name type="scientific">Tribonema minus</name>
    <dbReference type="NCBI Taxonomy" id="303371"/>
    <lineage>
        <taxon>Eukaryota</taxon>
        <taxon>Sar</taxon>
        <taxon>Stramenopiles</taxon>
        <taxon>Ochrophyta</taxon>
        <taxon>PX clade</taxon>
        <taxon>Xanthophyceae</taxon>
        <taxon>Tribonematales</taxon>
        <taxon>Tribonemataceae</taxon>
        <taxon>Tribonema</taxon>
    </lineage>
</organism>
<dbReference type="Proteomes" id="UP000664859">
    <property type="component" value="Unassembled WGS sequence"/>
</dbReference>
<sequence>MRSKRTKHTKWDAVPALSDGVVKHIHDFVDVPGLKIWAHCGRSAFSDCYKRMAKFPTEALRNHIVELQCRSLPDGASVDVMPIHVHAMVHRICAICGGPWQGRLHWPWLIPAHPSCFDPLLVDMSKVKYIPIEFVCQNLMMHGDHAVGRPHRAIQEKHTLSYFENKFKDEIKAFRRQFEMQAYNLHKEYRDSVVRDRNDRSAAYAAGREARIANQKQFVSAFPGTSKWREVTFPSCITSVVESDVALAIEYAEIYREYTEAGVDEYWPWWCVMQENAPAVQVRATMDAVIQHPDAAEQLRRYRSYANMLTAEHVYNFQAMLTVLPANGCKTADVATANAWSAETRVKIVALKDTFPNKVWQAVLGAPTQSDDLNVLLDALVAHPEVVRDLAKSDDIGRLCLARVTDLAYMRQIFPAEDDSRVRLNASQYSCYTNRFRCIMEDCVARKSTEFMRELAGDTQFMTKYINACRSTKWRYAAVALTQRSAHGAVRQAPRELRNEKVCDDPHVSHFDNIYMRRVDCSLWHRLLSAHITERFRFDLS</sequence>
<evidence type="ECO:0000313" key="2">
    <source>
        <dbReference type="Proteomes" id="UP000664859"/>
    </source>
</evidence>